<reference evidence="2" key="4">
    <citation type="journal article" date="2015" name="G3 (Bethesda)">
        <title>Genome sequences of three phytopathogenic species of the Magnaporthaceae family of fungi.</title>
        <authorList>
            <person name="Okagaki L.H."/>
            <person name="Nunes C.C."/>
            <person name="Sailsbery J."/>
            <person name="Clay B."/>
            <person name="Brown D."/>
            <person name="John T."/>
            <person name="Oh Y."/>
            <person name="Young N."/>
            <person name="Fitzgerald M."/>
            <person name="Haas B.J."/>
            <person name="Zeng Q."/>
            <person name="Young S."/>
            <person name="Adiconis X."/>
            <person name="Fan L."/>
            <person name="Levin J.Z."/>
            <person name="Mitchell T.K."/>
            <person name="Okubara P.A."/>
            <person name="Farman M.L."/>
            <person name="Kohn L.M."/>
            <person name="Birren B."/>
            <person name="Ma L.-J."/>
            <person name="Dean R.A."/>
        </authorList>
    </citation>
    <scope>NUCLEOTIDE SEQUENCE</scope>
    <source>
        <strain evidence="2">R3-111a-1</strain>
    </source>
</reference>
<dbReference type="OrthoDB" id="10643779at2759"/>
<dbReference type="EnsemblFungi" id="EJT76722">
    <property type="protein sequence ID" value="EJT76722"/>
    <property type="gene ID" value="GGTG_06638"/>
</dbReference>
<evidence type="ECO:0000313" key="1">
    <source>
        <dbReference type="EMBL" id="EJT76722.1"/>
    </source>
</evidence>
<proteinExistence type="predicted"/>
<dbReference type="RefSeq" id="XP_009222722.1">
    <property type="nucleotide sequence ID" value="XM_009224458.1"/>
</dbReference>
<reference evidence="1" key="2">
    <citation type="submission" date="2010-07" db="EMBL/GenBank/DDBJ databases">
        <authorList>
            <consortium name="The Broad Institute Genome Sequencing Platform"/>
            <consortium name="Broad Institute Genome Sequencing Center for Infectious Disease"/>
            <person name="Ma L.-J."/>
            <person name="Dead R."/>
            <person name="Young S."/>
            <person name="Zeng Q."/>
            <person name="Koehrsen M."/>
            <person name="Alvarado L."/>
            <person name="Berlin A."/>
            <person name="Chapman S.B."/>
            <person name="Chen Z."/>
            <person name="Freedman E."/>
            <person name="Gellesch M."/>
            <person name="Goldberg J."/>
            <person name="Griggs A."/>
            <person name="Gujja S."/>
            <person name="Heilman E.R."/>
            <person name="Heiman D."/>
            <person name="Hepburn T."/>
            <person name="Howarth C."/>
            <person name="Jen D."/>
            <person name="Larson L."/>
            <person name="Mehta T."/>
            <person name="Neiman D."/>
            <person name="Pearson M."/>
            <person name="Roberts A."/>
            <person name="Saif S."/>
            <person name="Shea T."/>
            <person name="Shenoy N."/>
            <person name="Sisk P."/>
            <person name="Stolte C."/>
            <person name="Sykes S."/>
            <person name="Walk T."/>
            <person name="White J."/>
            <person name="Yandava C."/>
            <person name="Haas B."/>
            <person name="Nusbaum C."/>
            <person name="Birren B."/>
        </authorList>
    </citation>
    <scope>NUCLEOTIDE SEQUENCE</scope>
    <source>
        <strain evidence="1">R3-111a-1</strain>
    </source>
</reference>
<dbReference type="VEuPathDB" id="FungiDB:GGTG_06638"/>
<organism evidence="1">
    <name type="scientific">Gaeumannomyces tritici (strain R3-111a-1)</name>
    <name type="common">Wheat and barley take-all root rot fungus</name>
    <name type="synonym">Gaeumannomyces graminis var. tritici</name>
    <dbReference type="NCBI Taxonomy" id="644352"/>
    <lineage>
        <taxon>Eukaryota</taxon>
        <taxon>Fungi</taxon>
        <taxon>Dikarya</taxon>
        <taxon>Ascomycota</taxon>
        <taxon>Pezizomycotina</taxon>
        <taxon>Sordariomycetes</taxon>
        <taxon>Sordariomycetidae</taxon>
        <taxon>Magnaporthales</taxon>
        <taxon>Magnaporthaceae</taxon>
        <taxon>Gaeumannomyces</taxon>
    </lineage>
</organism>
<reference evidence="2" key="5">
    <citation type="submission" date="2018-04" db="UniProtKB">
        <authorList>
            <consortium name="EnsemblFungi"/>
        </authorList>
    </citation>
    <scope>IDENTIFICATION</scope>
    <source>
        <strain evidence="2">R3-111a-1</strain>
    </source>
</reference>
<keyword evidence="3" id="KW-1185">Reference proteome</keyword>
<reference evidence="1" key="3">
    <citation type="submission" date="2010-09" db="EMBL/GenBank/DDBJ databases">
        <title>Annotation of Gaeumannomyces graminis var. tritici R3-111a-1.</title>
        <authorList>
            <consortium name="The Broad Institute Genome Sequencing Platform"/>
            <person name="Ma L.-J."/>
            <person name="Dead R."/>
            <person name="Young S.K."/>
            <person name="Zeng Q."/>
            <person name="Gargeya S."/>
            <person name="Fitzgerald M."/>
            <person name="Haas B."/>
            <person name="Abouelleil A."/>
            <person name="Alvarado L."/>
            <person name="Arachchi H.M."/>
            <person name="Berlin A."/>
            <person name="Brown A."/>
            <person name="Chapman S.B."/>
            <person name="Chen Z."/>
            <person name="Dunbar C."/>
            <person name="Freedman E."/>
            <person name="Gearin G."/>
            <person name="Gellesch M."/>
            <person name="Goldberg J."/>
            <person name="Griggs A."/>
            <person name="Gujja S."/>
            <person name="Heiman D."/>
            <person name="Howarth C."/>
            <person name="Larson L."/>
            <person name="Lui A."/>
            <person name="MacDonald P.J.P."/>
            <person name="Mehta T."/>
            <person name="Montmayeur A."/>
            <person name="Murphy C."/>
            <person name="Neiman D."/>
            <person name="Pearson M."/>
            <person name="Priest M."/>
            <person name="Roberts A."/>
            <person name="Saif S."/>
            <person name="Shea T."/>
            <person name="Shenoy N."/>
            <person name="Sisk P."/>
            <person name="Stolte C."/>
            <person name="Sykes S."/>
            <person name="Yandava C."/>
            <person name="Wortman J."/>
            <person name="Nusbaum C."/>
            <person name="Birren B."/>
        </authorList>
    </citation>
    <scope>NUCLEOTIDE SEQUENCE</scope>
    <source>
        <strain evidence="1">R3-111a-1</strain>
    </source>
</reference>
<dbReference type="GeneID" id="20347096"/>
<dbReference type="AlphaFoldDB" id="J3NZD9"/>
<sequence length="281" mass="31566">MGDRLGSGSGQAVPDGLPQLSVWGIDMREEANEPQATETDNHLIGYLAMAEMISQSGLCEYCQTTLAKHLINEDTAIRRPIHSGGLYEPNRHGSEHWTAGTSIATFLGPHVVDTPPRSHLPTTPHSQASRKDRWAARNLACFRRRWLNDPAWRQRRLRGWLSRLCRPLTFRPAPPAEGVPAAAGHNVWELKLWHACAGRYDLVDLAQGRDVREWARLARMHLVTCESAELGGGRCLCKDVDHRPVQDPARLAWYQGHISLDRRVCYVSGGGLCWSRWHVPI</sequence>
<dbReference type="EMBL" id="GL385397">
    <property type="protein sequence ID" value="EJT76722.1"/>
    <property type="molecule type" value="Genomic_DNA"/>
</dbReference>
<protein>
    <submittedName>
        <fullName evidence="1 2">Uncharacterized protein</fullName>
    </submittedName>
</protein>
<gene>
    <name evidence="2" type="primary">20347096</name>
    <name evidence="1" type="ORF">GGTG_06638</name>
</gene>
<reference evidence="3" key="1">
    <citation type="submission" date="2010-07" db="EMBL/GenBank/DDBJ databases">
        <title>The genome sequence of Gaeumannomyces graminis var. tritici strain R3-111a-1.</title>
        <authorList>
            <consortium name="The Broad Institute Genome Sequencing Platform"/>
            <person name="Ma L.-J."/>
            <person name="Dead R."/>
            <person name="Young S."/>
            <person name="Zeng Q."/>
            <person name="Koehrsen M."/>
            <person name="Alvarado L."/>
            <person name="Berlin A."/>
            <person name="Chapman S.B."/>
            <person name="Chen Z."/>
            <person name="Freedman E."/>
            <person name="Gellesch M."/>
            <person name="Goldberg J."/>
            <person name="Griggs A."/>
            <person name="Gujja S."/>
            <person name="Heilman E.R."/>
            <person name="Heiman D."/>
            <person name="Hepburn T."/>
            <person name="Howarth C."/>
            <person name="Jen D."/>
            <person name="Larson L."/>
            <person name="Mehta T."/>
            <person name="Neiman D."/>
            <person name="Pearson M."/>
            <person name="Roberts A."/>
            <person name="Saif S."/>
            <person name="Shea T."/>
            <person name="Shenoy N."/>
            <person name="Sisk P."/>
            <person name="Stolte C."/>
            <person name="Sykes S."/>
            <person name="Walk T."/>
            <person name="White J."/>
            <person name="Yandava C."/>
            <person name="Haas B."/>
            <person name="Nusbaum C."/>
            <person name="Birren B."/>
        </authorList>
    </citation>
    <scope>NUCLEOTIDE SEQUENCE [LARGE SCALE GENOMIC DNA]</scope>
    <source>
        <strain evidence="3">R3-111a-1</strain>
    </source>
</reference>
<evidence type="ECO:0000313" key="2">
    <source>
        <dbReference type="EnsemblFungi" id="EJT76722"/>
    </source>
</evidence>
<evidence type="ECO:0000313" key="3">
    <source>
        <dbReference type="Proteomes" id="UP000006039"/>
    </source>
</evidence>
<name>J3NZD9_GAET3</name>
<dbReference type="HOGENOM" id="CLU_990595_0_0_1"/>
<dbReference type="eggNOG" id="ENOG502RND3">
    <property type="taxonomic scope" value="Eukaryota"/>
</dbReference>
<dbReference type="Proteomes" id="UP000006039">
    <property type="component" value="Unassembled WGS sequence"/>
</dbReference>
<accession>J3NZD9</accession>